<dbReference type="Pfam" id="PF19291">
    <property type="entry name" value="TREH_N"/>
    <property type="match status" value="1"/>
</dbReference>
<gene>
    <name evidence="2" type="ORF">GCM10010094_52300</name>
</gene>
<evidence type="ECO:0000313" key="3">
    <source>
        <dbReference type="Proteomes" id="UP000637788"/>
    </source>
</evidence>
<protein>
    <recommendedName>
        <fullName evidence="1">Trehalase-like N-terminal domain-containing protein</fullName>
    </recommendedName>
</protein>
<reference evidence="2" key="1">
    <citation type="journal article" date="2014" name="Int. J. Syst. Evol. Microbiol.">
        <title>Complete genome sequence of Corynebacterium casei LMG S-19264T (=DSM 44701T), isolated from a smear-ripened cheese.</title>
        <authorList>
            <consortium name="US DOE Joint Genome Institute (JGI-PGF)"/>
            <person name="Walter F."/>
            <person name="Albersmeier A."/>
            <person name="Kalinowski J."/>
            <person name="Ruckert C."/>
        </authorList>
    </citation>
    <scope>NUCLEOTIDE SEQUENCE</scope>
    <source>
        <strain evidence="2">JCM 3035</strain>
    </source>
</reference>
<accession>A0A917R2C5</accession>
<dbReference type="InterPro" id="IPR045582">
    <property type="entry name" value="Trehalase-like_N"/>
</dbReference>
<evidence type="ECO:0000259" key="1">
    <source>
        <dbReference type="Pfam" id="PF19291"/>
    </source>
</evidence>
<dbReference type="AlphaFoldDB" id="A0A917R2C5"/>
<dbReference type="EMBL" id="BMPQ01000014">
    <property type="protein sequence ID" value="GGK84658.1"/>
    <property type="molecule type" value="Genomic_DNA"/>
</dbReference>
<sequence>MAGRIEDYALIGDLEAAALVGRDGAIDWMCLPRFDSPACFAALLGGEDNGRWRIARLPLAHGCVTTGPTGVTR</sequence>
<keyword evidence="3" id="KW-1185">Reference proteome</keyword>
<feature type="domain" description="Trehalase-like N-terminal" evidence="1">
    <location>
        <begin position="2"/>
        <end position="55"/>
    </location>
</feature>
<comment type="caution">
    <text evidence="2">The sequence shown here is derived from an EMBL/GenBank/DDBJ whole genome shotgun (WGS) entry which is preliminary data.</text>
</comment>
<name>A0A917R2C5_9ACTN</name>
<evidence type="ECO:0000313" key="2">
    <source>
        <dbReference type="EMBL" id="GGK84658.1"/>
    </source>
</evidence>
<dbReference type="Proteomes" id="UP000637788">
    <property type="component" value="Unassembled WGS sequence"/>
</dbReference>
<proteinExistence type="predicted"/>
<reference evidence="2" key="2">
    <citation type="submission" date="2020-09" db="EMBL/GenBank/DDBJ databases">
        <authorList>
            <person name="Sun Q."/>
            <person name="Ohkuma M."/>
        </authorList>
    </citation>
    <scope>NUCLEOTIDE SEQUENCE</scope>
    <source>
        <strain evidence="2">JCM 3035</strain>
    </source>
</reference>
<dbReference type="RefSeq" id="WP_189324273.1">
    <property type="nucleotide sequence ID" value="NZ_BMPQ01000014.1"/>
</dbReference>
<organism evidence="2 3">
    <name type="scientific">Streptomyces flaveus</name>
    <dbReference type="NCBI Taxonomy" id="66370"/>
    <lineage>
        <taxon>Bacteria</taxon>
        <taxon>Bacillati</taxon>
        <taxon>Actinomycetota</taxon>
        <taxon>Actinomycetes</taxon>
        <taxon>Kitasatosporales</taxon>
        <taxon>Streptomycetaceae</taxon>
        <taxon>Streptomyces</taxon>
        <taxon>Streptomyces aurantiacus group</taxon>
    </lineage>
</organism>